<evidence type="ECO:0000313" key="2">
    <source>
        <dbReference type="EMBL" id="PRD43952.1"/>
    </source>
</evidence>
<reference evidence="2 3" key="1">
    <citation type="submission" date="2018-02" db="EMBL/GenBank/DDBJ databases">
        <title>The draft genome of Phyllobacterium sp. 1N-3.</title>
        <authorList>
            <person name="Liu L."/>
            <person name="Li L."/>
            <person name="Zhang X."/>
            <person name="Wang T."/>
            <person name="Liang L."/>
        </authorList>
    </citation>
    <scope>NUCLEOTIDE SEQUENCE [LARGE SCALE GENOMIC DNA]</scope>
    <source>
        <strain evidence="2 3">1N-3</strain>
    </source>
</reference>
<evidence type="ECO:0008006" key="4">
    <source>
        <dbReference type="Google" id="ProtNLM"/>
    </source>
</evidence>
<dbReference type="Gene3D" id="1.25.40.10">
    <property type="entry name" value="Tetratricopeptide repeat domain"/>
    <property type="match status" value="2"/>
</dbReference>
<dbReference type="RefSeq" id="WP_105741574.1">
    <property type="nucleotide sequence ID" value="NZ_PVBR01000005.1"/>
</dbReference>
<keyword evidence="3" id="KW-1185">Reference proteome</keyword>
<protein>
    <recommendedName>
        <fullName evidence="4">Sel1 repeat family protein</fullName>
    </recommendedName>
</protein>
<dbReference type="Proteomes" id="UP000239434">
    <property type="component" value="Unassembled WGS sequence"/>
</dbReference>
<accession>A0A2S9ITU2</accession>
<dbReference type="SUPFAM" id="SSF81901">
    <property type="entry name" value="HCP-like"/>
    <property type="match status" value="1"/>
</dbReference>
<feature type="signal peptide" evidence="1">
    <location>
        <begin position="1"/>
        <end position="20"/>
    </location>
</feature>
<evidence type="ECO:0000256" key="1">
    <source>
        <dbReference type="SAM" id="SignalP"/>
    </source>
</evidence>
<name>A0A2S9ITU2_9HYPH</name>
<sequence>MRRLPIIALAISAVMPGAFAQAAAPTEKDDKPVMLRQPASTDAVPTIDPNRFGDKPADEAFGAFQRGLYLTALNLALPRAQKGDPAAQTLAAEIYARGLGVPINQTEAARWYGEAAEQGVVEAQFRYGAMLLQGRYVPRDKAKAEKLMKAAAEAGNRMAQFNYGQLMMVDHPGDAGLDEAFPWFMKAAGARLADGEYAVSQIYANGTLKIPRDDKKARAYLERAAKQGYDTAQLDLAAWYIEGRGGPRDYQTGFRWMHRAAITGNVAAQARLARLYRDGIGTDGDSIEAAAWYIVARRAGLAAHDLDSFMDGLSEDQIKQAMTRANRLR</sequence>
<dbReference type="Pfam" id="PF08238">
    <property type="entry name" value="Sel1"/>
    <property type="match status" value="5"/>
</dbReference>
<gene>
    <name evidence="2" type="ORF">C5748_08895</name>
</gene>
<keyword evidence="1" id="KW-0732">Signal</keyword>
<dbReference type="AlphaFoldDB" id="A0A2S9ITU2"/>
<dbReference type="PANTHER" id="PTHR11102:SF160">
    <property type="entry name" value="ERAD-ASSOCIATED E3 UBIQUITIN-PROTEIN LIGASE COMPONENT HRD3"/>
    <property type="match status" value="1"/>
</dbReference>
<feature type="chain" id="PRO_5015646390" description="Sel1 repeat family protein" evidence="1">
    <location>
        <begin position="21"/>
        <end position="329"/>
    </location>
</feature>
<proteinExistence type="predicted"/>
<dbReference type="EMBL" id="PVBR01000005">
    <property type="protein sequence ID" value="PRD43952.1"/>
    <property type="molecule type" value="Genomic_DNA"/>
</dbReference>
<comment type="caution">
    <text evidence="2">The sequence shown here is derived from an EMBL/GenBank/DDBJ whole genome shotgun (WGS) entry which is preliminary data.</text>
</comment>
<dbReference type="InterPro" id="IPR011990">
    <property type="entry name" value="TPR-like_helical_dom_sf"/>
</dbReference>
<dbReference type="SMART" id="SM00671">
    <property type="entry name" value="SEL1"/>
    <property type="match status" value="6"/>
</dbReference>
<dbReference type="InterPro" id="IPR006597">
    <property type="entry name" value="Sel1-like"/>
</dbReference>
<dbReference type="PANTHER" id="PTHR11102">
    <property type="entry name" value="SEL-1-LIKE PROTEIN"/>
    <property type="match status" value="1"/>
</dbReference>
<organism evidence="2 3">
    <name type="scientific">Phyllobacterium phragmitis</name>
    <dbReference type="NCBI Taxonomy" id="2670329"/>
    <lineage>
        <taxon>Bacteria</taxon>
        <taxon>Pseudomonadati</taxon>
        <taxon>Pseudomonadota</taxon>
        <taxon>Alphaproteobacteria</taxon>
        <taxon>Hyphomicrobiales</taxon>
        <taxon>Phyllobacteriaceae</taxon>
        <taxon>Phyllobacterium</taxon>
    </lineage>
</organism>
<dbReference type="InterPro" id="IPR050767">
    <property type="entry name" value="Sel1_AlgK"/>
</dbReference>
<evidence type="ECO:0000313" key="3">
    <source>
        <dbReference type="Proteomes" id="UP000239434"/>
    </source>
</evidence>